<name>A0A8S1MNY3_PARPR</name>
<dbReference type="PANTHER" id="PTHR34560">
    <property type="entry name" value="POLYKETIDE CYCLASE/DEHYDRASE/LIPID TRANSPORT SUPERFAMILY PROTEIN"/>
    <property type="match status" value="1"/>
</dbReference>
<organism evidence="1 2">
    <name type="scientific">Paramecium primaurelia</name>
    <dbReference type="NCBI Taxonomy" id="5886"/>
    <lineage>
        <taxon>Eukaryota</taxon>
        <taxon>Sar</taxon>
        <taxon>Alveolata</taxon>
        <taxon>Ciliophora</taxon>
        <taxon>Intramacronucleata</taxon>
        <taxon>Oligohymenophorea</taxon>
        <taxon>Peniculida</taxon>
        <taxon>Parameciidae</taxon>
        <taxon>Paramecium</taxon>
    </lineage>
</organism>
<dbReference type="OMA" id="IKAVNNC"/>
<proteinExistence type="predicted"/>
<sequence length="444" mass="52632">MQNKNKIFTDNFQCNFFDILSYKELKSDLEKLMQDINEYYQNGQDFHEAYQIYVFVREKLMCLQGFNKEQITDLIQQLDKNEEMIKFYDFYREQHSPPKPQQLKNLLTHFQREQIKHQEQQFPQIHNNQTIIVVSAQEINFQQFENQQILSEIQLGPSCQELYNIVLSCDNDSKLDKAYQTIQLIDKTQLSQDQIIRLSVIESSYEFMTKNLIELDSTGWTLDKNSHGISISYKFPPKSSTVSLLMEAEIEADCAKLMSLITEVELFSEYVPFCNYATTIKTLSKTQKVCMSQLYFPVISNRETVFLGQGIDRLEEDGTILFLCKSIDQDQQFLDYYDLQLHKSKNVRLQLNYYIFQITPITKTRCKIKAVNNCNPQLSFVPTWLVALIARKFAFQLIEKIVKYTKSFEKYPWYKKTQENPEFYQWLQNKIDNYFAQSINTKLI</sequence>
<evidence type="ECO:0008006" key="3">
    <source>
        <dbReference type="Google" id="ProtNLM"/>
    </source>
</evidence>
<accession>A0A8S1MNY3</accession>
<evidence type="ECO:0000313" key="2">
    <source>
        <dbReference type="Proteomes" id="UP000688137"/>
    </source>
</evidence>
<comment type="caution">
    <text evidence="1">The sequence shown here is derived from an EMBL/GenBank/DDBJ whole genome shotgun (WGS) entry which is preliminary data.</text>
</comment>
<dbReference type="EMBL" id="CAJJDM010000064">
    <property type="protein sequence ID" value="CAD8080141.1"/>
    <property type="molecule type" value="Genomic_DNA"/>
</dbReference>
<evidence type="ECO:0000313" key="1">
    <source>
        <dbReference type="EMBL" id="CAD8080141.1"/>
    </source>
</evidence>
<keyword evidence="2" id="KW-1185">Reference proteome</keyword>
<dbReference type="PANTHER" id="PTHR34560:SF1">
    <property type="entry name" value="START DOMAIN-CONTAINING PROTEIN"/>
    <property type="match status" value="1"/>
</dbReference>
<gene>
    <name evidence="1" type="ORF">PPRIM_AZ9-3.1.T0630113</name>
</gene>
<dbReference type="Proteomes" id="UP000688137">
    <property type="component" value="Unassembled WGS sequence"/>
</dbReference>
<reference evidence="1" key="1">
    <citation type="submission" date="2021-01" db="EMBL/GenBank/DDBJ databases">
        <authorList>
            <consortium name="Genoscope - CEA"/>
            <person name="William W."/>
        </authorList>
    </citation>
    <scope>NUCLEOTIDE SEQUENCE</scope>
</reference>
<dbReference type="CDD" id="cd08877">
    <property type="entry name" value="START_2"/>
    <property type="match status" value="1"/>
</dbReference>
<dbReference type="AlphaFoldDB" id="A0A8S1MNY3"/>
<protein>
    <recommendedName>
        <fullName evidence="3">START domain-containing protein</fullName>
    </recommendedName>
</protein>